<dbReference type="InterPro" id="IPR016032">
    <property type="entry name" value="Sig_transdc_resp-reg_C-effctor"/>
</dbReference>
<accession>A0A5C4N8V7</accession>
<reference evidence="2 3" key="1">
    <citation type="submission" date="2019-06" db="EMBL/GenBank/DDBJ databases">
        <authorList>
            <person name="Jiang L."/>
        </authorList>
    </citation>
    <scope>NUCLEOTIDE SEQUENCE [LARGE SCALE GENOMIC DNA]</scope>
    <source>
        <strain evidence="2 3">YIM 48858</strain>
    </source>
</reference>
<dbReference type="GO" id="GO:0003677">
    <property type="term" value="F:DNA binding"/>
    <property type="evidence" value="ECO:0007669"/>
    <property type="project" value="InterPro"/>
</dbReference>
<dbReference type="EMBL" id="VDFV01000032">
    <property type="protein sequence ID" value="TNC66587.1"/>
    <property type="molecule type" value="Genomic_DNA"/>
</dbReference>
<dbReference type="InterPro" id="IPR000792">
    <property type="entry name" value="Tscrpt_reg_LuxR_C"/>
</dbReference>
<dbReference type="SMART" id="SM00421">
    <property type="entry name" value="HTH_LUXR"/>
    <property type="match status" value="1"/>
</dbReference>
<feature type="domain" description="HTH luxR-type" evidence="1">
    <location>
        <begin position="206"/>
        <end position="271"/>
    </location>
</feature>
<dbReference type="OrthoDB" id="5497412at2"/>
<comment type="caution">
    <text evidence="2">The sequence shown here is derived from an EMBL/GenBank/DDBJ whole genome shotgun (WGS) entry which is preliminary data.</text>
</comment>
<proteinExistence type="predicted"/>
<dbReference type="AlphaFoldDB" id="A0A5C4N8V7"/>
<evidence type="ECO:0000259" key="1">
    <source>
        <dbReference type="PROSITE" id="PS50043"/>
    </source>
</evidence>
<organism evidence="2 3">
    <name type="scientific">Rubellimicrobium roseum</name>
    <dbReference type="NCBI Taxonomy" id="687525"/>
    <lineage>
        <taxon>Bacteria</taxon>
        <taxon>Pseudomonadati</taxon>
        <taxon>Pseudomonadota</taxon>
        <taxon>Alphaproteobacteria</taxon>
        <taxon>Rhodobacterales</taxon>
        <taxon>Roseobacteraceae</taxon>
        <taxon>Rubellimicrobium</taxon>
    </lineage>
</organism>
<evidence type="ECO:0000313" key="2">
    <source>
        <dbReference type="EMBL" id="TNC66587.1"/>
    </source>
</evidence>
<dbReference type="RefSeq" id="WP_139082804.1">
    <property type="nucleotide sequence ID" value="NZ_VDFV01000032.1"/>
</dbReference>
<protein>
    <recommendedName>
        <fullName evidence="1">HTH luxR-type domain-containing protein</fullName>
    </recommendedName>
</protein>
<sequence>MSNAAVDAGRFLGNPAAPAASFNYIEAIAKWCEGLQGRQPLVTALRQVAIALGAQSACLSRHARAPIRAAQVVAFQEPEVFASGPEAGRSFAHCVLGAYVDRPRPASVWLSSLADERNDPALLVFQEKAGIAETVIIALALEEKRIDYLELHFQAALDAATIELLDAVASALSRIWITRKPGLFAEAILSGRSKRAVSPVQGRLLSTANPARLSRAEFRICLLLSQGLNQVGICNELSISPATYRTHLRNVLRKTGVSTLPELLYALLSPVRPEEDFVPLARSA</sequence>
<keyword evidence="3" id="KW-1185">Reference proteome</keyword>
<gene>
    <name evidence="2" type="ORF">FHG71_16510</name>
</gene>
<name>A0A5C4N8V7_9RHOB</name>
<dbReference type="SUPFAM" id="SSF46894">
    <property type="entry name" value="C-terminal effector domain of the bipartite response regulators"/>
    <property type="match status" value="1"/>
</dbReference>
<dbReference type="Proteomes" id="UP000305709">
    <property type="component" value="Unassembled WGS sequence"/>
</dbReference>
<dbReference type="PRINTS" id="PR00038">
    <property type="entry name" value="HTHLUXR"/>
</dbReference>
<dbReference type="Pfam" id="PF00196">
    <property type="entry name" value="GerE"/>
    <property type="match status" value="1"/>
</dbReference>
<evidence type="ECO:0000313" key="3">
    <source>
        <dbReference type="Proteomes" id="UP000305709"/>
    </source>
</evidence>
<dbReference type="InterPro" id="IPR036388">
    <property type="entry name" value="WH-like_DNA-bd_sf"/>
</dbReference>
<dbReference type="GO" id="GO:0006355">
    <property type="term" value="P:regulation of DNA-templated transcription"/>
    <property type="evidence" value="ECO:0007669"/>
    <property type="project" value="InterPro"/>
</dbReference>
<dbReference type="PROSITE" id="PS50043">
    <property type="entry name" value="HTH_LUXR_2"/>
    <property type="match status" value="1"/>
</dbReference>
<dbReference type="Gene3D" id="1.10.10.10">
    <property type="entry name" value="Winged helix-like DNA-binding domain superfamily/Winged helix DNA-binding domain"/>
    <property type="match status" value="1"/>
</dbReference>